<evidence type="ECO:0000256" key="1">
    <source>
        <dbReference type="ARBA" id="ARBA00004141"/>
    </source>
</evidence>
<evidence type="ECO:0000313" key="9">
    <source>
        <dbReference type="EMBL" id="MBD3919800.1"/>
    </source>
</evidence>
<dbReference type="PANTHER" id="PTHR34975:SF2">
    <property type="entry name" value="SPORE GERMINATION PROTEIN A2"/>
    <property type="match status" value="1"/>
</dbReference>
<feature type="transmembrane region" description="Helical" evidence="8">
    <location>
        <begin position="83"/>
        <end position="103"/>
    </location>
</feature>
<protein>
    <submittedName>
        <fullName evidence="9">Endospore germination permease</fullName>
    </submittedName>
</protein>
<evidence type="ECO:0000256" key="7">
    <source>
        <dbReference type="ARBA" id="ARBA00023136"/>
    </source>
</evidence>
<dbReference type="PANTHER" id="PTHR34975">
    <property type="entry name" value="SPORE GERMINATION PROTEIN A2"/>
    <property type="match status" value="1"/>
</dbReference>
<keyword evidence="3" id="KW-0813">Transport</keyword>
<comment type="similarity">
    <text evidence="2">Belongs to the amino acid-polyamine-organocation (APC) superfamily. Spore germination protein (SGP) (TC 2.A.3.9) family.</text>
</comment>
<evidence type="ECO:0000256" key="8">
    <source>
        <dbReference type="SAM" id="Phobius"/>
    </source>
</evidence>
<accession>A0ABR8MXZ3</accession>
<sequence>MMMKKNEMITPMQLAFILYPTVMATGFLALPSLAASYAPYDFWMIGLVVLGTGILSVAAATSLHARFPRMTVVECSERILGKALGKIIGMLYFLNLVHVTGVVSREYAEFVKNNFLIKTPMMLVIVLMLLLVSNAVRGGVSVIAKSALIFTTCFVFPLIFLLLLLPDLEWGNVLPFMSHGIVPVLKASAVPQSWVSELFLINFFLPYVSDSKAGMKWGYIALSAVSVSMVLINLIVLLVLGLDTSNKAYPILVAFRYISIGGFFENLEALLLVMWVAGNFVKLTVFLYATVTAFSQCFGVTDFRTVVLPIAVLASVFSIWDLPNFSVMQQLLVKVGTFETPLFMNVIPLLLLLVAWLTGRKSADDGGVGG</sequence>
<feature type="transmembrane region" description="Helical" evidence="8">
    <location>
        <begin position="217"/>
        <end position="242"/>
    </location>
</feature>
<evidence type="ECO:0000256" key="4">
    <source>
        <dbReference type="ARBA" id="ARBA00022544"/>
    </source>
</evidence>
<proteinExistence type="inferred from homology"/>
<feature type="transmembrane region" description="Helical" evidence="8">
    <location>
        <begin position="269"/>
        <end position="291"/>
    </location>
</feature>
<dbReference type="Proteomes" id="UP000609346">
    <property type="component" value="Unassembled WGS sequence"/>
</dbReference>
<keyword evidence="6 8" id="KW-1133">Transmembrane helix</keyword>
<reference evidence="9 10" key="1">
    <citation type="submission" date="2020-09" db="EMBL/GenBank/DDBJ databases">
        <title>Paenibacillus sp. strain PR3 16S rRNA gene Genome sequencing and assembly.</title>
        <authorList>
            <person name="Kim J."/>
        </authorList>
    </citation>
    <scope>NUCLEOTIDE SEQUENCE [LARGE SCALE GENOMIC DNA]</scope>
    <source>
        <strain evidence="9 10">PR3</strain>
    </source>
</reference>
<gene>
    <name evidence="9" type="ORF">H8B09_13635</name>
</gene>
<dbReference type="Pfam" id="PF03845">
    <property type="entry name" value="Spore_permease"/>
    <property type="match status" value="1"/>
</dbReference>
<evidence type="ECO:0000256" key="2">
    <source>
        <dbReference type="ARBA" id="ARBA00007998"/>
    </source>
</evidence>
<comment type="caution">
    <text evidence="9">The sequence shown here is derived from an EMBL/GenBank/DDBJ whole genome shotgun (WGS) entry which is preliminary data.</text>
</comment>
<dbReference type="EMBL" id="JACXZA010000003">
    <property type="protein sequence ID" value="MBD3919800.1"/>
    <property type="molecule type" value="Genomic_DNA"/>
</dbReference>
<comment type="subcellular location">
    <subcellularLocation>
        <location evidence="1">Membrane</location>
        <topology evidence="1">Multi-pass membrane protein</topology>
    </subcellularLocation>
</comment>
<evidence type="ECO:0000256" key="3">
    <source>
        <dbReference type="ARBA" id="ARBA00022448"/>
    </source>
</evidence>
<evidence type="ECO:0000256" key="5">
    <source>
        <dbReference type="ARBA" id="ARBA00022692"/>
    </source>
</evidence>
<feature type="transmembrane region" description="Helical" evidence="8">
    <location>
        <begin position="342"/>
        <end position="359"/>
    </location>
</feature>
<feature type="transmembrane region" description="Helical" evidence="8">
    <location>
        <begin position="115"/>
        <end position="135"/>
    </location>
</feature>
<evidence type="ECO:0000313" key="10">
    <source>
        <dbReference type="Proteomes" id="UP000609346"/>
    </source>
</evidence>
<organism evidence="9 10">
    <name type="scientific">Paenibacillus terricola</name>
    <dbReference type="NCBI Taxonomy" id="2763503"/>
    <lineage>
        <taxon>Bacteria</taxon>
        <taxon>Bacillati</taxon>
        <taxon>Bacillota</taxon>
        <taxon>Bacilli</taxon>
        <taxon>Bacillales</taxon>
        <taxon>Paenibacillaceae</taxon>
        <taxon>Paenibacillus</taxon>
    </lineage>
</organism>
<dbReference type="RefSeq" id="WP_224753584.1">
    <property type="nucleotide sequence ID" value="NZ_JACXZA010000003.1"/>
</dbReference>
<evidence type="ECO:0000256" key="6">
    <source>
        <dbReference type="ARBA" id="ARBA00022989"/>
    </source>
</evidence>
<name>A0ABR8MXZ3_9BACL</name>
<keyword evidence="7 8" id="KW-0472">Membrane</keyword>
<feature type="transmembrane region" description="Helical" evidence="8">
    <location>
        <begin position="303"/>
        <end position="322"/>
    </location>
</feature>
<feature type="transmembrane region" description="Helical" evidence="8">
    <location>
        <begin position="44"/>
        <end position="63"/>
    </location>
</feature>
<keyword evidence="5 8" id="KW-0812">Transmembrane</keyword>
<dbReference type="InterPro" id="IPR004761">
    <property type="entry name" value="Spore_GerAB"/>
</dbReference>
<feature type="transmembrane region" description="Helical" evidence="8">
    <location>
        <begin position="147"/>
        <end position="165"/>
    </location>
</feature>
<keyword evidence="4" id="KW-0309">Germination</keyword>
<dbReference type="NCBIfam" id="TIGR00912">
    <property type="entry name" value="2A0309"/>
    <property type="match status" value="1"/>
</dbReference>
<keyword evidence="10" id="KW-1185">Reference proteome</keyword>